<organism evidence="1 2">
    <name type="scientific">Dreissena polymorpha</name>
    <name type="common">Zebra mussel</name>
    <name type="synonym">Mytilus polymorpha</name>
    <dbReference type="NCBI Taxonomy" id="45954"/>
    <lineage>
        <taxon>Eukaryota</taxon>
        <taxon>Metazoa</taxon>
        <taxon>Spiralia</taxon>
        <taxon>Lophotrochozoa</taxon>
        <taxon>Mollusca</taxon>
        <taxon>Bivalvia</taxon>
        <taxon>Autobranchia</taxon>
        <taxon>Heteroconchia</taxon>
        <taxon>Euheterodonta</taxon>
        <taxon>Imparidentia</taxon>
        <taxon>Neoheterodontei</taxon>
        <taxon>Myida</taxon>
        <taxon>Dreissenoidea</taxon>
        <taxon>Dreissenidae</taxon>
        <taxon>Dreissena</taxon>
    </lineage>
</organism>
<sequence length="178" mass="20104">MAANTNLLTDKETINWFKASIALNVTKQGLTHFLDTELQNVHCVVGRICGNCPIENLLPGHKSQKPQPCPTCDKVKQNIISQHRYGRPSWRNTRAEKWALDYWEIGKCYLPPDGYSSVSSVQESDFNGVISIMLNCLHFQTCLSSSCLSPPPPDKQCLLEKVKAKVKYAVLCQFIYEK</sequence>
<gene>
    <name evidence="1" type="ORF">DPMN_150683</name>
</gene>
<reference evidence="1" key="2">
    <citation type="submission" date="2020-11" db="EMBL/GenBank/DDBJ databases">
        <authorList>
            <person name="McCartney M.A."/>
            <person name="Auch B."/>
            <person name="Kono T."/>
            <person name="Mallez S."/>
            <person name="Becker A."/>
            <person name="Gohl D.M."/>
            <person name="Silverstein K.A.T."/>
            <person name="Koren S."/>
            <person name="Bechman K.B."/>
            <person name="Herman A."/>
            <person name="Abrahante J.E."/>
            <person name="Garbe J."/>
        </authorList>
    </citation>
    <scope>NUCLEOTIDE SEQUENCE</scope>
    <source>
        <strain evidence="1">Duluth1</strain>
        <tissue evidence="1">Whole animal</tissue>
    </source>
</reference>
<reference evidence="1" key="1">
    <citation type="journal article" date="2019" name="bioRxiv">
        <title>The Genome of the Zebra Mussel, Dreissena polymorpha: A Resource for Invasive Species Research.</title>
        <authorList>
            <person name="McCartney M.A."/>
            <person name="Auch B."/>
            <person name="Kono T."/>
            <person name="Mallez S."/>
            <person name="Zhang Y."/>
            <person name="Obille A."/>
            <person name="Becker A."/>
            <person name="Abrahante J.E."/>
            <person name="Garbe J."/>
            <person name="Badalamenti J.P."/>
            <person name="Herman A."/>
            <person name="Mangelson H."/>
            <person name="Liachko I."/>
            <person name="Sullivan S."/>
            <person name="Sone E.D."/>
            <person name="Koren S."/>
            <person name="Silverstein K.A.T."/>
            <person name="Beckman K.B."/>
            <person name="Gohl D.M."/>
        </authorList>
    </citation>
    <scope>NUCLEOTIDE SEQUENCE</scope>
    <source>
        <strain evidence="1">Duluth1</strain>
        <tissue evidence="1">Whole animal</tissue>
    </source>
</reference>
<dbReference type="InterPro" id="IPR027897">
    <property type="entry name" value="DUF4559"/>
</dbReference>
<dbReference type="PANTHER" id="PTHR35083:SF1">
    <property type="entry name" value="RGD1565685 PROTEIN"/>
    <property type="match status" value="1"/>
</dbReference>
<comment type="caution">
    <text evidence="1">The sequence shown here is derived from an EMBL/GenBank/DDBJ whole genome shotgun (WGS) entry which is preliminary data.</text>
</comment>
<protein>
    <submittedName>
        <fullName evidence="1">Uncharacterized protein</fullName>
    </submittedName>
</protein>
<name>A0A9D4FDV8_DREPO</name>
<keyword evidence="2" id="KW-1185">Reference proteome</keyword>
<evidence type="ECO:0000313" key="2">
    <source>
        <dbReference type="Proteomes" id="UP000828390"/>
    </source>
</evidence>
<accession>A0A9D4FDV8</accession>
<dbReference type="Pfam" id="PF15112">
    <property type="entry name" value="DUF4559"/>
    <property type="match status" value="1"/>
</dbReference>
<dbReference type="Proteomes" id="UP000828390">
    <property type="component" value="Unassembled WGS sequence"/>
</dbReference>
<dbReference type="EMBL" id="JAIWYP010000007">
    <property type="protein sequence ID" value="KAH3797108.1"/>
    <property type="molecule type" value="Genomic_DNA"/>
</dbReference>
<dbReference type="AlphaFoldDB" id="A0A9D4FDV8"/>
<evidence type="ECO:0000313" key="1">
    <source>
        <dbReference type="EMBL" id="KAH3797108.1"/>
    </source>
</evidence>
<proteinExistence type="predicted"/>
<dbReference type="PANTHER" id="PTHR35083">
    <property type="entry name" value="RGD1565685 PROTEIN"/>
    <property type="match status" value="1"/>
</dbReference>